<reference evidence="2" key="1">
    <citation type="submission" date="2024-06" db="EMBL/GenBank/DDBJ databases">
        <authorList>
            <person name="Yang R."/>
        </authorList>
    </citation>
    <scope>NUCLEOTIDE SEQUENCE</scope>
</reference>
<feature type="transmembrane region" description="Helical" evidence="1">
    <location>
        <begin position="42"/>
        <end position="62"/>
    </location>
</feature>
<evidence type="ECO:0000256" key="1">
    <source>
        <dbReference type="SAM" id="Phobius"/>
    </source>
</evidence>
<proteinExistence type="predicted"/>
<evidence type="ECO:0000313" key="2">
    <source>
        <dbReference type="EMBL" id="XDG30918.1"/>
    </source>
</evidence>
<keyword evidence="1" id="KW-0812">Transmembrane</keyword>
<name>A0AB39AJN2_9CAUD</name>
<feature type="transmembrane region" description="Helical" evidence="1">
    <location>
        <begin position="6"/>
        <end position="30"/>
    </location>
</feature>
<protein>
    <submittedName>
        <fullName evidence="2">Uncharacterized protein</fullName>
    </submittedName>
</protein>
<keyword evidence="1" id="KW-1133">Transmembrane helix</keyword>
<keyword evidence="1" id="KW-0472">Membrane</keyword>
<dbReference type="EMBL" id="PP934186">
    <property type="protein sequence ID" value="XDG30918.1"/>
    <property type="molecule type" value="Genomic_DNA"/>
</dbReference>
<accession>A0AB39AJN2</accession>
<organism evidence="2">
    <name type="scientific">Vibrio phage P018-4</name>
    <dbReference type="NCBI Taxonomy" id="3229728"/>
    <lineage>
        <taxon>Viruses</taxon>
        <taxon>Duplodnaviria</taxon>
        <taxon>Heunggongvirae</taxon>
        <taxon>Uroviricota</taxon>
        <taxon>Caudoviricetes</taxon>
    </lineage>
</organism>
<sequence length="64" mass="6987">MKTFLVYTNGVVGLISLFISVVTFVTMIVASYQGNIVPQGVFHIYAITLVVGVFTALNSIYLDK</sequence>